<protein>
    <submittedName>
        <fullName evidence="1">Uncharacterized protein</fullName>
    </submittedName>
</protein>
<name>A0AAD7TDE2_9TELE</name>
<evidence type="ECO:0000313" key="2">
    <source>
        <dbReference type="Proteomes" id="UP001221898"/>
    </source>
</evidence>
<reference evidence="1" key="1">
    <citation type="journal article" date="2023" name="Science">
        <title>Genome structures resolve the early diversification of teleost fishes.</title>
        <authorList>
            <person name="Parey E."/>
            <person name="Louis A."/>
            <person name="Montfort J."/>
            <person name="Bouchez O."/>
            <person name="Roques C."/>
            <person name="Iampietro C."/>
            <person name="Lluch J."/>
            <person name="Castinel A."/>
            <person name="Donnadieu C."/>
            <person name="Desvignes T."/>
            <person name="Floi Bucao C."/>
            <person name="Jouanno E."/>
            <person name="Wen M."/>
            <person name="Mejri S."/>
            <person name="Dirks R."/>
            <person name="Jansen H."/>
            <person name="Henkel C."/>
            <person name="Chen W.J."/>
            <person name="Zahm M."/>
            <person name="Cabau C."/>
            <person name="Klopp C."/>
            <person name="Thompson A.W."/>
            <person name="Robinson-Rechavi M."/>
            <person name="Braasch I."/>
            <person name="Lecointre G."/>
            <person name="Bobe J."/>
            <person name="Postlethwait J.H."/>
            <person name="Berthelot C."/>
            <person name="Roest Crollius H."/>
            <person name="Guiguen Y."/>
        </authorList>
    </citation>
    <scope>NUCLEOTIDE SEQUENCE</scope>
    <source>
        <strain evidence="1">NC1722</strain>
    </source>
</reference>
<dbReference type="AlphaFoldDB" id="A0AAD7TDE2"/>
<dbReference type="EMBL" id="JAINUG010000002">
    <property type="protein sequence ID" value="KAJ8418116.1"/>
    <property type="molecule type" value="Genomic_DNA"/>
</dbReference>
<evidence type="ECO:0000313" key="1">
    <source>
        <dbReference type="EMBL" id="KAJ8418116.1"/>
    </source>
</evidence>
<dbReference type="Proteomes" id="UP001221898">
    <property type="component" value="Unassembled WGS sequence"/>
</dbReference>
<accession>A0AAD7TDE2</accession>
<organism evidence="1 2">
    <name type="scientific">Aldrovandia affinis</name>
    <dbReference type="NCBI Taxonomy" id="143900"/>
    <lineage>
        <taxon>Eukaryota</taxon>
        <taxon>Metazoa</taxon>
        <taxon>Chordata</taxon>
        <taxon>Craniata</taxon>
        <taxon>Vertebrata</taxon>
        <taxon>Euteleostomi</taxon>
        <taxon>Actinopterygii</taxon>
        <taxon>Neopterygii</taxon>
        <taxon>Teleostei</taxon>
        <taxon>Notacanthiformes</taxon>
        <taxon>Halosauridae</taxon>
        <taxon>Aldrovandia</taxon>
    </lineage>
</organism>
<gene>
    <name evidence="1" type="ORF">AAFF_G00138250</name>
</gene>
<proteinExistence type="predicted"/>
<comment type="caution">
    <text evidence="1">The sequence shown here is derived from an EMBL/GenBank/DDBJ whole genome shotgun (WGS) entry which is preliminary data.</text>
</comment>
<keyword evidence="2" id="KW-1185">Reference proteome</keyword>
<sequence>MGKGTAQNTVDTTILITMVTLIPTTVCSGGVGAVHVPVPRDCAYLAVSIQKLTQEQCMSFTHPSLASASASAFRKQPVSRCANEAAVNCAVPGAPLPVLSPGGGGTSCHGCTEQRAATEVLDETAPASLWTELGLNVSIARNRSLRLPGTP</sequence>